<dbReference type="SUPFAM" id="SSF53335">
    <property type="entry name" value="S-adenosyl-L-methionine-dependent methyltransferases"/>
    <property type="match status" value="1"/>
</dbReference>
<comment type="caution">
    <text evidence="5">The sequence shown here is derived from an EMBL/GenBank/DDBJ whole genome shotgun (WGS) entry which is preliminary data.</text>
</comment>
<keyword evidence="1 5" id="KW-0489">Methyltransferase</keyword>
<evidence type="ECO:0000256" key="1">
    <source>
        <dbReference type="ARBA" id="ARBA00022603"/>
    </source>
</evidence>
<accession>A0A4S1WZN8</accession>
<evidence type="ECO:0000256" key="3">
    <source>
        <dbReference type="ARBA" id="ARBA00022747"/>
    </source>
</evidence>
<dbReference type="RefSeq" id="WP_135965554.1">
    <property type="nucleotide sequence ID" value="NZ_SRXT01000009.1"/>
</dbReference>
<dbReference type="Pfam" id="PF00145">
    <property type="entry name" value="DNA_methylase"/>
    <property type="match status" value="1"/>
</dbReference>
<dbReference type="GO" id="GO:0003886">
    <property type="term" value="F:DNA (cytosine-5-)-methyltransferase activity"/>
    <property type="evidence" value="ECO:0007669"/>
    <property type="project" value="UniProtKB-EC"/>
</dbReference>
<evidence type="ECO:0000256" key="2">
    <source>
        <dbReference type="ARBA" id="ARBA00022679"/>
    </source>
</evidence>
<reference evidence="5 6" key="1">
    <citation type="submission" date="2019-04" db="EMBL/GenBank/DDBJ databases">
        <title>Sphingomonas psychrotolerans sp. nov., isolated from soil in the Tianshan Mountains, Xinjiang, China.</title>
        <authorList>
            <person name="Luo Y."/>
            <person name="Sheng H."/>
        </authorList>
    </citation>
    <scope>NUCLEOTIDE SEQUENCE [LARGE SCALE GENOMIC DNA]</scope>
    <source>
        <strain evidence="5 6">ZFGT-11</strain>
    </source>
</reference>
<dbReference type="InterPro" id="IPR029063">
    <property type="entry name" value="SAM-dependent_MTases_sf"/>
</dbReference>
<gene>
    <name evidence="5" type="ORF">E5A73_19635</name>
</gene>
<dbReference type="OrthoDB" id="9813719at2"/>
<evidence type="ECO:0000256" key="4">
    <source>
        <dbReference type="ARBA" id="ARBA00047422"/>
    </source>
</evidence>
<keyword evidence="6" id="KW-1185">Reference proteome</keyword>
<name>A0A4S1WZN8_9SPHN</name>
<keyword evidence="2 5" id="KW-0808">Transferase</keyword>
<dbReference type="InterPro" id="IPR001525">
    <property type="entry name" value="C5_MeTfrase"/>
</dbReference>
<dbReference type="GO" id="GO:0009307">
    <property type="term" value="P:DNA restriction-modification system"/>
    <property type="evidence" value="ECO:0007669"/>
    <property type="project" value="UniProtKB-KW"/>
</dbReference>
<protein>
    <submittedName>
        <fullName evidence="5">DNA cytosine methyltransferase</fullName>
    </submittedName>
</protein>
<dbReference type="GO" id="GO:0032259">
    <property type="term" value="P:methylation"/>
    <property type="evidence" value="ECO:0007669"/>
    <property type="project" value="UniProtKB-KW"/>
</dbReference>
<dbReference type="Gene3D" id="3.40.50.150">
    <property type="entry name" value="Vaccinia Virus protein VP39"/>
    <property type="match status" value="1"/>
</dbReference>
<dbReference type="EMBL" id="SRXT01000009">
    <property type="protein sequence ID" value="TGX49061.1"/>
    <property type="molecule type" value="Genomic_DNA"/>
</dbReference>
<dbReference type="Proteomes" id="UP000306147">
    <property type="component" value="Unassembled WGS sequence"/>
</dbReference>
<dbReference type="AlphaFoldDB" id="A0A4S1WZN8"/>
<keyword evidence="3" id="KW-0680">Restriction system</keyword>
<evidence type="ECO:0000313" key="6">
    <source>
        <dbReference type="Proteomes" id="UP000306147"/>
    </source>
</evidence>
<sequence length="807" mass="86335">MLQSAIITERVFRHGHLACGIGAGAKGFNMANPRVGNIQARFECAGGIDVDPGAIANFERMTGVKGTVMDLFSREQYRAFHDREPGLGWREAVPDDLREIFGRLDCLFASFPCKGFSSLLSQTASLTDKYQALNALTLRGIWLALEAYRDDPIAAIIFENVPRIATRGRWLLDQICALLRSFGYSVNEDTHDCGVLGNLAQSRKRFLLIARYPEKLPNFIYQPRHHRLRGVGEVIGKLPLPGDPRGGPMHRVPALQWKTWVRLAFVEAGKDWRSLNRLAVEDGVLRDYGIVPEADLRDNAYGVCRWNDRGPLVTSARAPGQGRFSIADPRAFSSREGSGFLGVNDWTGTVGVISSRGLPTNGGYSVADPRPGYPRSTHTNLLAVSEFDGAARCIGGAAHVAGGALSVADPRPGYGASTHRYVLGVLGWGSAKGVVTGSSRPSNGAHSVADPRINGHPASVQCGVKRWGQSAGVVTGNMWVGSGPNSVADPRVANMPRFNNTFRIVPFVGPDGARAGLPVGDPRAPDGRHVNGKYRVTGYGMVSNAVIGASTTGMGAFVVADPNYAGAGLGSHHNKMRVVASDAPSPVVTGSDRVGSGALSVADPRPRGLMRADRTSYLTQGHYGVTRWSGASGAVPAFAKNNNGPWSVGDPREVPIDDLPITLPQPDDRLVARIIALDETWHRPFTSAELAALQGLFDPEESFPAHVVDACTSFDELLAAGFGFELSGGSDATKREWTGNAVPPPSAKGIAETIGEALLLASLGKTFTLSAQEIWVKPGALALAIDNRQSAFELDQYDVRPLMGELR</sequence>
<comment type="catalytic activity">
    <reaction evidence="4">
        <text>a 2'-deoxycytidine in DNA + S-adenosyl-L-methionine = a 5-methyl-2'-deoxycytidine in DNA + S-adenosyl-L-homocysteine + H(+)</text>
        <dbReference type="Rhea" id="RHEA:13681"/>
        <dbReference type="Rhea" id="RHEA-COMP:11369"/>
        <dbReference type="Rhea" id="RHEA-COMP:11370"/>
        <dbReference type="ChEBI" id="CHEBI:15378"/>
        <dbReference type="ChEBI" id="CHEBI:57856"/>
        <dbReference type="ChEBI" id="CHEBI:59789"/>
        <dbReference type="ChEBI" id="CHEBI:85452"/>
        <dbReference type="ChEBI" id="CHEBI:85454"/>
        <dbReference type="EC" id="2.1.1.37"/>
    </reaction>
</comment>
<evidence type="ECO:0000313" key="5">
    <source>
        <dbReference type="EMBL" id="TGX49061.1"/>
    </source>
</evidence>
<organism evidence="5 6">
    <name type="scientific">Sphingomonas gei</name>
    <dbReference type="NCBI Taxonomy" id="1395960"/>
    <lineage>
        <taxon>Bacteria</taxon>
        <taxon>Pseudomonadati</taxon>
        <taxon>Pseudomonadota</taxon>
        <taxon>Alphaproteobacteria</taxon>
        <taxon>Sphingomonadales</taxon>
        <taxon>Sphingomonadaceae</taxon>
        <taxon>Sphingomonas</taxon>
    </lineage>
</organism>
<proteinExistence type="predicted"/>